<dbReference type="PANTHER" id="PTHR31891">
    <property type="entry name" value="FORMAMIDASE C869.04-RELATED"/>
    <property type="match status" value="1"/>
</dbReference>
<dbReference type="Gene3D" id="2.60.120.580">
    <property type="entry name" value="Acetamidase/Formamidase-like domains"/>
    <property type="match status" value="2"/>
</dbReference>
<dbReference type="AlphaFoldDB" id="A0A512DQ87"/>
<comment type="caution">
    <text evidence="1">The sequence shown here is derived from an EMBL/GenBank/DDBJ whole genome shotgun (WGS) entry which is preliminary data.</text>
</comment>
<evidence type="ECO:0000313" key="2">
    <source>
        <dbReference type="Proteomes" id="UP000321523"/>
    </source>
</evidence>
<dbReference type="OrthoDB" id="9785236at2"/>
<sequence>MASPVQIHPEPGTVHWGYFDAALPPVAEVESGDTVVLHTLSGSRDDLPPGGMTIRPEHARVHAAVTSELGPHIMTGPVAVRGAEPGDVLRVDILDVALRDNWGFNLIRPGAGTLPDDFPYHRRIHLAIDREKRLVRTPWGLEIPAKPFFGVMGTAPAAELGRLTSVVPRSFGGNIDNKELVAGATLYLPVWTKGALFSAGDGHAAQGDGEVCLTAVETGLTGTFRLTLVKGTSLKAPRAETPTHLITMGFDEDLEEAARTALRDMIALITRCTSLSADEAYRLCSLAADLRVTQLVNRHKGIHAMLGRWALGPAGAKASALGK</sequence>
<dbReference type="Pfam" id="PF03069">
    <property type="entry name" value="FmdA_AmdA"/>
    <property type="match status" value="2"/>
</dbReference>
<dbReference type="EMBL" id="BJYZ01000009">
    <property type="protein sequence ID" value="GEO38320.1"/>
    <property type="molecule type" value="Genomic_DNA"/>
</dbReference>
<dbReference type="RefSeq" id="WP_044428133.1">
    <property type="nucleotide sequence ID" value="NZ_BJYZ01000009.1"/>
</dbReference>
<name>A0A512DQ87_9PROT</name>
<dbReference type="GO" id="GO:0016811">
    <property type="term" value="F:hydrolase activity, acting on carbon-nitrogen (but not peptide) bonds, in linear amides"/>
    <property type="evidence" value="ECO:0007669"/>
    <property type="project" value="InterPro"/>
</dbReference>
<gene>
    <name evidence="1" type="ORF">SAE02_24680</name>
</gene>
<protein>
    <submittedName>
        <fullName evidence="1">Amidase</fullName>
    </submittedName>
</protein>
<reference evidence="1 2" key="1">
    <citation type="submission" date="2019-07" db="EMBL/GenBank/DDBJ databases">
        <title>Whole genome shotgun sequence of Skermanella aerolata NBRC 106429.</title>
        <authorList>
            <person name="Hosoyama A."/>
            <person name="Uohara A."/>
            <person name="Ohji S."/>
            <person name="Ichikawa N."/>
        </authorList>
    </citation>
    <scope>NUCLEOTIDE SEQUENCE [LARGE SCALE GENOMIC DNA]</scope>
    <source>
        <strain evidence="1 2">NBRC 106429</strain>
    </source>
</reference>
<dbReference type="Proteomes" id="UP000321523">
    <property type="component" value="Unassembled WGS sequence"/>
</dbReference>
<keyword evidence="2" id="KW-1185">Reference proteome</keyword>
<accession>A0A512DQ87</accession>
<dbReference type="Gene3D" id="3.10.28.20">
    <property type="entry name" value="Acetamidase/Formamidase-like domains"/>
    <property type="match status" value="1"/>
</dbReference>
<dbReference type="InterPro" id="IPR004304">
    <property type="entry name" value="FmdA_AmdA"/>
</dbReference>
<dbReference type="SUPFAM" id="SSF141130">
    <property type="entry name" value="Acetamidase/Formamidase-like"/>
    <property type="match status" value="1"/>
</dbReference>
<organism evidence="1 2">
    <name type="scientific">Skermanella aerolata</name>
    <dbReference type="NCBI Taxonomy" id="393310"/>
    <lineage>
        <taxon>Bacteria</taxon>
        <taxon>Pseudomonadati</taxon>
        <taxon>Pseudomonadota</taxon>
        <taxon>Alphaproteobacteria</taxon>
        <taxon>Rhodospirillales</taxon>
        <taxon>Azospirillaceae</taxon>
        <taxon>Skermanella</taxon>
    </lineage>
</organism>
<evidence type="ECO:0000313" key="1">
    <source>
        <dbReference type="EMBL" id="GEO38320.1"/>
    </source>
</evidence>
<proteinExistence type="predicted"/>
<dbReference type="PANTHER" id="PTHR31891:SF1">
    <property type="entry name" value="FORMAMIDASE C869.04-RELATED"/>
    <property type="match status" value="1"/>
</dbReference>